<evidence type="ECO:0000313" key="1">
    <source>
        <dbReference type="EMBL" id="AVD99483.1"/>
    </source>
</evidence>
<dbReference type="Pfam" id="PF19880">
    <property type="entry name" value="DUF6353"/>
    <property type="match status" value="1"/>
</dbReference>
<proteinExistence type="predicted"/>
<protein>
    <submittedName>
        <fullName evidence="1">Uncharacterized protein</fullName>
    </submittedName>
</protein>
<sequence>MSLKTLAGKVTGTFSKQILTIKTNSPAILLGVGVVGVTTSVVLACRATLKLSDVLEKGEEDLEKVKTTPAVEDEEERSKAKFGVQLQTAIKVVRLYTPSALLLGASIGALAGSHVILQKRNASLVAAYTVVSQGFKEYRARVVADQGKEKDFEYRFGKSEKEIAEEGKNGPEVSVIKGPDQDDLKHKTEWTYARVFDRHNPNWSDVPHQNQNFIHMVESSANRRLIINGYLFLNDVYEMLGFPKTQAGQQVGWVVNPAEGEGDGIVDFGVWNEGTFKGVEWISGQRDALLLDFNVDGVVTKFFPKV</sequence>
<dbReference type="OrthoDB" id="14123at10239"/>
<dbReference type="InterPro" id="IPR045933">
    <property type="entry name" value="DUF6353"/>
</dbReference>
<name>A0A2L1IWJ3_9CAUD</name>
<gene>
    <name evidence="1" type="ORF">SEA_BING_61</name>
</gene>
<accession>A0A2L1IWJ3</accession>
<dbReference type="EMBL" id="MG757154">
    <property type="protein sequence ID" value="AVD99483.1"/>
    <property type="molecule type" value="Genomic_DNA"/>
</dbReference>
<reference evidence="2" key="1">
    <citation type="submission" date="2018-01" db="EMBL/GenBank/DDBJ databases">
        <authorList>
            <person name="Wardenburg K.E."/>
            <person name="Rana S."/>
            <person name="Felix E."/>
            <person name="Puentes R.J."/>
            <person name="Shaffer C.D."/>
            <person name="Weston-Hafer K.A."/>
            <person name="Russell D.A."/>
            <person name="Pope W.H."/>
            <person name="Jacobs-Sera D."/>
            <person name="Hendrix R.W."/>
            <person name="Hatfull G.F."/>
        </authorList>
    </citation>
    <scope>NUCLEOTIDE SEQUENCE [LARGE SCALE GENOMIC DNA]</scope>
</reference>
<dbReference type="Proteomes" id="UP000241360">
    <property type="component" value="Segment"/>
</dbReference>
<keyword evidence="2" id="KW-1185">Reference proteome</keyword>
<organism evidence="1 2">
    <name type="scientific">Streptomyces phage Bing</name>
    <dbReference type="NCBI Taxonomy" id="2079427"/>
    <lineage>
        <taxon>Viruses</taxon>
        <taxon>Duplodnaviria</taxon>
        <taxon>Heunggongvirae</taxon>
        <taxon>Uroviricota</taxon>
        <taxon>Caudoviricetes</taxon>
        <taxon>Bingvirus</taxon>
        <taxon>Bingvirus bing</taxon>
    </lineage>
</organism>
<evidence type="ECO:0000313" key="2">
    <source>
        <dbReference type="Proteomes" id="UP000241360"/>
    </source>
</evidence>